<proteinExistence type="predicted"/>
<name>A0AAV2I7U8_LYMST</name>
<feature type="non-terminal residue" evidence="1">
    <location>
        <position position="112"/>
    </location>
</feature>
<protein>
    <submittedName>
        <fullName evidence="1">Uncharacterized protein</fullName>
    </submittedName>
</protein>
<dbReference type="Proteomes" id="UP001497497">
    <property type="component" value="Unassembled WGS sequence"/>
</dbReference>
<dbReference type="AlphaFoldDB" id="A0AAV2I7U8"/>
<dbReference type="EMBL" id="CAXITT010000511">
    <property type="protein sequence ID" value="CAL1542871.1"/>
    <property type="molecule type" value="Genomic_DNA"/>
</dbReference>
<gene>
    <name evidence="1" type="ORF">GSLYS_00016405001</name>
</gene>
<comment type="caution">
    <text evidence="1">The sequence shown here is derived from an EMBL/GenBank/DDBJ whole genome shotgun (WGS) entry which is preliminary data.</text>
</comment>
<organism evidence="1 2">
    <name type="scientific">Lymnaea stagnalis</name>
    <name type="common">Great pond snail</name>
    <name type="synonym">Helix stagnalis</name>
    <dbReference type="NCBI Taxonomy" id="6523"/>
    <lineage>
        <taxon>Eukaryota</taxon>
        <taxon>Metazoa</taxon>
        <taxon>Spiralia</taxon>
        <taxon>Lophotrochozoa</taxon>
        <taxon>Mollusca</taxon>
        <taxon>Gastropoda</taxon>
        <taxon>Heterobranchia</taxon>
        <taxon>Euthyneura</taxon>
        <taxon>Panpulmonata</taxon>
        <taxon>Hygrophila</taxon>
        <taxon>Lymnaeoidea</taxon>
        <taxon>Lymnaeidae</taxon>
        <taxon>Lymnaea</taxon>
    </lineage>
</organism>
<keyword evidence="2" id="KW-1185">Reference proteome</keyword>
<accession>A0AAV2I7U8</accession>
<reference evidence="1 2" key="1">
    <citation type="submission" date="2024-04" db="EMBL/GenBank/DDBJ databases">
        <authorList>
            <consortium name="Genoscope - CEA"/>
            <person name="William W."/>
        </authorList>
    </citation>
    <scope>NUCLEOTIDE SEQUENCE [LARGE SCALE GENOMIC DNA]</scope>
</reference>
<evidence type="ECO:0000313" key="1">
    <source>
        <dbReference type="EMBL" id="CAL1542871.1"/>
    </source>
</evidence>
<sequence length="112" mass="13281">MWYCTGNSGTSYVEAGKELTEQTKKKRNALAKWLYQQTNKKQRIHFYSSMLFIVLPAEVDFQPKSYPFNFIVLFFLLKLQHTQFHNYFHTASTYPVPQLNYFHTASTYPVPQ</sequence>
<evidence type="ECO:0000313" key="2">
    <source>
        <dbReference type="Proteomes" id="UP001497497"/>
    </source>
</evidence>